<accession>A0A1F5ZTP1</accession>
<keyword evidence="1" id="KW-0812">Transmembrane</keyword>
<organism evidence="3 4">
    <name type="scientific">Candidatus Gottesmanbacteria bacterium RIFCSPHIGHO2_02_FULL_39_11</name>
    <dbReference type="NCBI Taxonomy" id="1798382"/>
    <lineage>
        <taxon>Bacteria</taxon>
        <taxon>Candidatus Gottesmaniibacteriota</taxon>
    </lineage>
</organism>
<evidence type="ECO:0000313" key="3">
    <source>
        <dbReference type="EMBL" id="OGG15492.1"/>
    </source>
</evidence>
<name>A0A1F5ZTP1_9BACT</name>
<keyword evidence="1" id="KW-0472">Membrane</keyword>
<dbReference type="STRING" id="1798382.A3D77_06620"/>
<feature type="domain" description="Transcription factor zinc-finger" evidence="2">
    <location>
        <begin position="2"/>
        <end position="43"/>
    </location>
</feature>
<dbReference type="InterPro" id="IPR027392">
    <property type="entry name" value="TF_Znf"/>
</dbReference>
<protein>
    <recommendedName>
        <fullName evidence="2">Transcription factor zinc-finger domain-containing protein</fullName>
    </recommendedName>
</protein>
<dbReference type="EMBL" id="MFJL01000024">
    <property type="protein sequence ID" value="OGG15492.1"/>
    <property type="molecule type" value="Genomic_DNA"/>
</dbReference>
<comment type="caution">
    <text evidence="3">The sequence shown here is derived from an EMBL/GenBank/DDBJ whole genome shotgun (WGS) entry which is preliminary data.</text>
</comment>
<keyword evidence="1" id="KW-1133">Transmembrane helix</keyword>
<dbReference type="Proteomes" id="UP000176923">
    <property type="component" value="Unassembled WGS sequence"/>
</dbReference>
<gene>
    <name evidence="3" type="ORF">A3D77_06620</name>
</gene>
<dbReference type="Pfam" id="PF13453">
    <property type="entry name" value="Zn_ribbon_TFIIB"/>
    <property type="match status" value="1"/>
</dbReference>
<feature type="transmembrane region" description="Helical" evidence="1">
    <location>
        <begin position="140"/>
        <end position="160"/>
    </location>
</feature>
<dbReference type="AlphaFoldDB" id="A0A1F5ZTP1"/>
<proteinExistence type="predicted"/>
<evidence type="ECO:0000313" key="4">
    <source>
        <dbReference type="Proteomes" id="UP000176923"/>
    </source>
</evidence>
<evidence type="ECO:0000259" key="2">
    <source>
        <dbReference type="Pfam" id="PF13453"/>
    </source>
</evidence>
<evidence type="ECO:0000256" key="1">
    <source>
        <dbReference type="SAM" id="Phobius"/>
    </source>
</evidence>
<reference evidence="3 4" key="1">
    <citation type="journal article" date="2016" name="Nat. Commun.">
        <title>Thousands of microbial genomes shed light on interconnected biogeochemical processes in an aquifer system.</title>
        <authorList>
            <person name="Anantharaman K."/>
            <person name="Brown C.T."/>
            <person name="Hug L.A."/>
            <person name="Sharon I."/>
            <person name="Castelle C.J."/>
            <person name="Probst A.J."/>
            <person name="Thomas B.C."/>
            <person name="Singh A."/>
            <person name="Wilkins M.J."/>
            <person name="Karaoz U."/>
            <person name="Brodie E.L."/>
            <person name="Williams K.H."/>
            <person name="Hubbard S.S."/>
            <person name="Banfield J.F."/>
        </authorList>
    </citation>
    <scope>NUCLEOTIDE SEQUENCE [LARGE SCALE GENOMIC DNA]</scope>
</reference>
<sequence>MICPNCQNSLYPISGETAIGTRFTLHRCGNCGGVWFDPAELESVPYHEVVRLAKMTVIRRSSSPVIRSADHELLCPLDNHPLSPLHREATPQGLALLQCAKCKGVWASTKALKHMAENLEESGKTAPGDETIFPLLSSSIAPFLVASFLCLSTLITLIVLRNSQEQRIYATQLMAGLTDIPLAPTSQFISFQTRVPVTSEISYGTSRLTIVKQKIDTKPATLHQITLRNLSGNTPYLYTLTLTDASGNSYTTPVYIFSTK</sequence>